<dbReference type="AlphaFoldDB" id="A0A1I3JQQ4"/>
<dbReference type="PANTHER" id="PTHR43283">
    <property type="entry name" value="BETA-LACTAMASE-RELATED"/>
    <property type="match status" value="1"/>
</dbReference>
<dbReference type="PANTHER" id="PTHR43283:SF7">
    <property type="entry name" value="BETA-LACTAMASE-RELATED DOMAIN-CONTAINING PROTEIN"/>
    <property type="match status" value="1"/>
</dbReference>
<dbReference type="Proteomes" id="UP000242763">
    <property type="component" value="Unassembled WGS sequence"/>
</dbReference>
<evidence type="ECO:0000259" key="1">
    <source>
        <dbReference type="Pfam" id="PF00144"/>
    </source>
</evidence>
<dbReference type="EMBL" id="FORF01000004">
    <property type="protein sequence ID" value="SFI62450.1"/>
    <property type="molecule type" value="Genomic_DNA"/>
</dbReference>
<keyword evidence="3" id="KW-1185">Reference proteome</keyword>
<accession>A0A1I3JQQ4</accession>
<dbReference type="SUPFAM" id="SSF56601">
    <property type="entry name" value="beta-lactamase/transpeptidase-like"/>
    <property type="match status" value="1"/>
</dbReference>
<organism evidence="2 3">
    <name type="scientific">Aquamicrobium aerolatum DSM 21857</name>
    <dbReference type="NCBI Taxonomy" id="1121003"/>
    <lineage>
        <taxon>Bacteria</taxon>
        <taxon>Pseudomonadati</taxon>
        <taxon>Pseudomonadota</taxon>
        <taxon>Alphaproteobacteria</taxon>
        <taxon>Hyphomicrobiales</taxon>
        <taxon>Phyllobacteriaceae</taxon>
        <taxon>Aerobium</taxon>
    </lineage>
</organism>
<dbReference type="RefSeq" id="WP_091519242.1">
    <property type="nucleotide sequence ID" value="NZ_FORF01000004.1"/>
</dbReference>
<dbReference type="InterPro" id="IPR050789">
    <property type="entry name" value="Diverse_Enzym_Activities"/>
</dbReference>
<name>A0A1I3JQQ4_9HYPH</name>
<feature type="domain" description="Beta-lactamase-related" evidence="1">
    <location>
        <begin position="80"/>
        <end position="374"/>
    </location>
</feature>
<dbReference type="OrthoDB" id="9814204at2"/>
<evidence type="ECO:0000313" key="3">
    <source>
        <dbReference type="Proteomes" id="UP000242763"/>
    </source>
</evidence>
<dbReference type="InterPro" id="IPR012338">
    <property type="entry name" value="Beta-lactam/transpept-like"/>
</dbReference>
<protein>
    <recommendedName>
        <fullName evidence="1">Beta-lactamase-related domain-containing protein</fullName>
    </recommendedName>
</protein>
<dbReference type="InterPro" id="IPR001466">
    <property type="entry name" value="Beta-lactam-related"/>
</dbReference>
<proteinExistence type="predicted"/>
<sequence length="391" mass="42984">MNAGFQRADITLANWRLHPFSRYSFQHVAEFVPVAEICPASSLEPASPGVAALADMQLSEPDSRSIGTIAHLRRSHTDHLVVMRNGNLLAEWLDEGVDPSRPHLIFSVSKSVTGMLAGIAAQEGHLDPDAPIITYVPSIASSTYGTATVRHLLDMTVDLDFDEEYLDDGGAFDRYRRAMLWNPERPETTPETMEAFLATLGAQGHGHGRKFYYASPNTDLLGLVIERATGIRLHQYLAEKLWRPMGALGAAYVTVDRVGTARTAGGMCVTTRDLARLGQIVLDGGRTRQGNQVIPSSWISDMRSNGDRRAWVDGNFNDMFIDGRYRSCWYDVGDGRGSFAAVGIHGQWLWCDPQSNIVIAKTSSRPAASDDDETALEILMLGQIAKAYETL</sequence>
<gene>
    <name evidence="2" type="ORF">SAMN03080618_00954</name>
</gene>
<dbReference type="Pfam" id="PF00144">
    <property type="entry name" value="Beta-lactamase"/>
    <property type="match status" value="1"/>
</dbReference>
<reference evidence="3" key="1">
    <citation type="submission" date="2016-10" db="EMBL/GenBank/DDBJ databases">
        <authorList>
            <person name="Varghese N."/>
            <person name="Submissions S."/>
        </authorList>
    </citation>
    <scope>NUCLEOTIDE SEQUENCE [LARGE SCALE GENOMIC DNA]</scope>
    <source>
        <strain evidence="3">DSM 21857</strain>
    </source>
</reference>
<dbReference type="STRING" id="1121003.SAMN03080618_00954"/>
<evidence type="ECO:0000313" key="2">
    <source>
        <dbReference type="EMBL" id="SFI62450.1"/>
    </source>
</evidence>
<dbReference type="Gene3D" id="3.40.710.10">
    <property type="entry name" value="DD-peptidase/beta-lactamase superfamily"/>
    <property type="match status" value="1"/>
</dbReference>